<evidence type="ECO:0000256" key="6">
    <source>
        <dbReference type="ARBA" id="ARBA00048348"/>
    </source>
</evidence>
<dbReference type="PANTHER" id="PTHR18952:SF265">
    <property type="entry name" value="CARBONIC ANHYDRASE"/>
    <property type="match status" value="1"/>
</dbReference>
<evidence type="ECO:0000313" key="8">
    <source>
        <dbReference type="EMBL" id="CAH2269783.1"/>
    </source>
</evidence>
<feature type="domain" description="Alpha-carbonic anhydrase" evidence="7">
    <location>
        <begin position="1"/>
        <end position="115"/>
    </location>
</feature>
<keyword evidence="4" id="KW-0862">Zinc</keyword>
<dbReference type="AlphaFoldDB" id="A0A8S4SPT1"/>
<name>A0A8S4SPT1_9NEOP</name>
<sequence length="115" mass="13218">MEIHFVHVRSDLEVFEALQRKDGLAIVAVFCNVQAEQSDHERGAFEELIQYIPQLMSIGDRVSGMLMDLRKLMSPEKGSLTSPECNEVVVWIIFYKPIFKCCERVTLSPRTRQST</sequence>
<dbReference type="Proteomes" id="UP000838756">
    <property type="component" value="Unassembled WGS sequence"/>
</dbReference>
<comment type="caution">
    <text evidence="8">The sequence shown here is derived from an EMBL/GenBank/DDBJ whole genome shotgun (WGS) entry which is preliminary data.</text>
</comment>
<dbReference type="GO" id="GO:0008270">
    <property type="term" value="F:zinc ion binding"/>
    <property type="evidence" value="ECO:0007669"/>
    <property type="project" value="InterPro"/>
</dbReference>
<dbReference type="InterPro" id="IPR036398">
    <property type="entry name" value="CA_dom_sf"/>
</dbReference>
<dbReference type="EMBL" id="CAKXAJ010026541">
    <property type="protein sequence ID" value="CAH2269783.1"/>
    <property type="molecule type" value="Genomic_DNA"/>
</dbReference>
<dbReference type="Pfam" id="PF00194">
    <property type="entry name" value="Carb_anhydrase"/>
    <property type="match status" value="1"/>
</dbReference>
<dbReference type="InterPro" id="IPR001148">
    <property type="entry name" value="CA_dom"/>
</dbReference>
<dbReference type="GO" id="GO:0004089">
    <property type="term" value="F:carbonate dehydratase activity"/>
    <property type="evidence" value="ECO:0007669"/>
    <property type="project" value="UniProtKB-EC"/>
</dbReference>
<evidence type="ECO:0000256" key="3">
    <source>
        <dbReference type="ARBA" id="ARBA00022723"/>
    </source>
</evidence>
<dbReference type="PROSITE" id="PS51144">
    <property type="entry name" value="ALPHA_CA_2"/>
    <property type="match status" value="1"/>
</dbReference>
<comment type="similarity">
    <text evidence="1">Belongs to the alpha-carbonic anhydrase family.</text>
</comment>
<keyword evidence="9" id="KW-1185">Reference proteome</keyword>
<evidence type="ECO:0000256" key="2">
    <source>
        <dbReference type="ARBA" id="ARBA00012925"/>
    </source>
</evidence>
<gene>
    <name evidence="8" type="primary">jg18972</name>
    <name evidence="8" type="ORF">PAEG_LOCUS27831</name>
</gene>
<keyword evidence="3" id="KW-0479">Metal-binding</keyword>
<accession>A0A8S4SPT1</accession>
<dbReference type="PANTHER" id="PTHR18952">
    <property type="entry name" value="CARBONIC ANHYDRASE"/>
    <property type="match status" value="1"/>
</dbReference>
<dbReference type="EC" id="4.2.1.1" evidence="2"/>
<keyword evidence="5" id="KW-0456">Lyase</keyword>
<organism evidence="8 9">
    <name type="scientific">Pararge aegeria aegeria</name>
    <dbReference type="NCBI Taxonomy" id="348720"/>
    <lineage>
        <taxon>Eukaryota</taxon>
        <taxon>Metazoa</taxon>
        <taxon>Ecdysozoa</taxon>
        <taxon>Arthropoda</taxon>
        <taxon>Hexapoda</taxon>
        <taxon>Insecta</taxon>
        <taxon>Pterygota</taxon>
        <taxon>Neoptera</taxon>
        <taxon>Endopterygota</taxon>
        <taxon>Lepidoptera</taxon>
        <taxon>Glossata</taxon>
        <taxon>Ditrysia</taxon>
        <taxon>Papilionoidea</taxon>
        <taxon>Nymphalidae</taxon>
        <taxon>Satyrinae</taxon>
        <taxon>Satyrini</taxon>
        <taxon>Parargina</taxon>
        <taxon>Pararge</taxon>
    </lineage>
</organism>
<evidence type="ECO:0000256" key="4">
    <source>
        <dbReference type="ARBA" id="ARBA00022833"/>
    </source>
</evidence>
<dbReference type="SUPFAM" id="SSF51069">
    <property type="entry name" value="Carbonic anhydrase"/>
    <property type="match status" value="1"/>
</dbReference>
<dbReference type="InterPro" id="IPR023561">
    <property type="entry name" value="Carbonic_anhydrase_a-class"/>
</dbReference>
<dbReference type="Gene3D" id="3.10.200.10">
    <property type="entry name" value="Alpha carbonic anhydrase"/>
    <property type="match status" value="1"/>
</dbReference>
<dbReference type="OrthoDB" id="429145at2759"/>
<protein>
    <recommendedName>
        <fullName evidence="2">carbonic anhydrase</fullName>
        <ecNumber evidence="2">4.2.1.1</ecNumber>
    </recommendedName>
</protein>
<comment type="catalytic activity">
    <reaction evidence="6">
        <text>hydrogencarbonate + H(+) = CO2 + H2O</text>
        <dbReference type="Rhea" id="RHEA:10748"/>
        <dbReference type="ChEBI" id="CHEBI:15377"/>
        <dbReference type="ChEBI" id="CHEBI:15378"/>
        <dbReference type="ChEBI" id="CHEBI:16526"/>
        <dbReference type="ChEBI" id="CHEBI:17544"/>
        <dbReference type="EC" id="4.2.1.1"/>
    </reaction>
</comment>
<evidence type="ECO:0000256" key="1">
    <source>
        <dbReference type="ARBA" id="ARBA00010718"/>
    </source>
</evidence>
<proteinExistence type="inferred from homology"/>
<evidence type="ECO:0000259" key="7">
    <source>
        <dbReference type="PROSITE" id="PS51144"/>
    </source>
</evidence>
<evidence type="ECO:0000313" key="9">
    <source>
        <dbReference type="Proteomes" id="UP000838756"/>
    </source>
</evidence>
<evidence type="ECO:0000256" key="5">
    <source>
        <dbReference type="ARBA" id="ARBA00023239"/>
    </source>
</evidence>
<reference evidence="8" key="1">
    <citation type="submission" date="2022-03" db="EMBL/GenBank/DDBJ databases">
        <authorList>
            <person name="Lindestad O."/>
        </authorList>
    </citation>
    <scope>NUCLEOTIDE SEQUENCE</scope>
</reference>